<proteinExistence type="predicted"/>
<evidence type="ECO:0000313" key="1">
    <source>
        <dbReference type="EMBL" id="AFK89440.1"/>
    </source>
</evidence>
<keyword evidence="1" id="KW-0614">Plasmid</keyword>
<dbReference type="AlphaFoldDB" id="I3W1G3"/>
<dbReference type="EMBL" id="JQ418529">
    <property type="protein sequence ID" value="AFK89440.1"/>
    <property type="molecule type" value="Genomic_DNA"/>
</dbReference>
<sequence length="366" mass="40314">MMWRVTVINMPIGGTASNRFSHSPLGPLATVMDSAAEDAAVNLAQSQAHGLQFGEVTITESSLLTLVRHISELRVSPKADDKPEAHTGADFEFWIEGYVHWFSFVAQAKKMKLEGATDSREGVTTYDVGYEVGAAKTPQIDLLLNNPKPAVYVLYNTPGMGDSRGFNISLPNTYYVSQSCERAFLPFSDGITVVPGEAMKIAFQKTQRRAKVWKQYIKTSNKKHPHLTVSSTKAVSRFTTPRAFPWSCLAACPASSICPTLVPNLRLDGFERGVDVDNDPAYLVANAMYKLNVRAAEFEEDDWAYEGIQDLVEAGITSEVPAYVLDQGESDERVRIEDGTSVGSTADYVVILALDPELAERRFRDS</sequence>
<name>I3W1G3_9MICC</name>
<reference evidence="1" key="1">
    <citation type="submission" date="2012-01" db="EMBL/GenBank/DDBJ databases">
        <authorList>
            <person name="Summers A.O."/>
            <person name="Wireman J."/>
            <person name="Sale K."/>
        </authorList>
    </citation>
    <scope>NUCLEOTIDE SEQUENCE</scope>
    <source>
        <strain evidence="1">J3-40</strain>
        <plasmid evidence="1">pJ340-114</plasmid>
    </source>
</reference>
<geneLocation type="plasmid" evidence="1">
    <name>pJ340-114</name>
</geneLocation>
<protein>
    <submittedName>
        <fullName evidence="1">Uncharacterized protein</fullName>
    </submittedName>
</protein>
<accession>I3W1G3</accession>
<organism evidence="1">
    <name type="scientific">Arthrobacter sp. J3.40</name>
    <dbReference type="NCBI Taxonomy" id="347209"/>
    <lineage>
        <taxon>Bacteria</taxon>
        <taxon>Bacillati</taxon>
        <taxon>Actinomycetota</taxon>
        <taxon>Actinomycetes</taxon>
        <taxon>Micrococcales</taxon>
        <taxon>Micrococcaceae</taxon>
        <taxon>Arthrobacter</taxon>
    </lineage>
</organism>